<sequence>MQNLDKIELLKELTPQERASIAAKCVWRTYGANEQILERSTDSRDMYFVVTGSVNIVNYGVSGREVTYATVGEGQYFGELSAIDGRARSANVVASSRCLLASLSPELFRDLLMRNPSIMMSVLQRLARIIRINDDRILDLSTLGAVQRVCQELLRMAEPDPLTAGSWLIYPMPTQSVIASRVSTTRETVARVLGQLGHEGMVLKKGKTLYLKDKGAIEDYIKTLAMTPSQSNR</sequence>
<accession>A0A6L8W8V0</accession>
<dbReference type="Pfam" id="PF00027">
    <property type="entry name" value="cNMP_binding"/>
    <property type="match status" value="1"/>
</dbReference>
<dbReference type="GO" id="GO:0003700">
    <property type="term" value="F:DNA-binding transcription factor activity"/>
    <property type="evidence" value="ECO:0007669"/>
    <property type="project" value="TreeGrafter"/>
</dbReference>
<dbReference type="EMBL" id="WTUW01000002">
    <property type="protein sequence ID" value="MZR30923.1"/>
    <property type="molecule type" value="Genomic_DNA"/>
</dbReference>
<dbReference type="RefSeq" id="WP_161315463.1">
    <property type="nucleotide sequence ID" value="NZ_WTUW01000002.1"/>
</dbReference>
<protein>
    <submittedName>
        <fullName evidence="6">Cyclic nucleotide-binding domain-containing protein</fullName>
    </submittedName>
</protein>
<dbReference type="InterPro" id="IPR014710">
    <property type="entry name" value="RmlC-like_jellyroll"/>
</dbReference>
<dbReference type="Gene3D" id="1.10.10.10">
    <property type="entry name" value="Winged helix-like DNA-binding domain superfamily/Winged helix DNA-binding domain"/>
    <property type="match status" value="1"/>
</dbReference>
<evidence type="ECO:0000313" key="7">
    <source>
        <dbReference type="Proteomes" id="UP000476030"/>
    </source>
</evidence>
<dbReference type="SUPFAM" id="SSF46785">
    <property type="entry name" value="Winged helix' DNA-binding domain"/>
    <property type="match status" value="1"/>
</dbReference>
<name>A0A6L8W8V0_9PROT</name>
<dbReference type="AlphaFoldDB" id="A0A6L8W8V0"/>
<keyword evidence="1" id="KW-0805">Transcription regulation</keyword>
<gene>
    <name evidence="6" type="ORF">GQE98_09785</name>
</gene>
<dbReference type="PANTHER" id="PTHR24567">
    <property type="entry name" value="CRP FAMILY TRANSCRIPTIONAL REGULATORY PROTEIN"/>
    <property type="match status" value="1"/>
</dbReference>
<dbReference type="InterPro" id="IPR036390">
    <property type="entry name" value="WH_DNA-bd_sf"/>
</dbReference>
<dbReference type="Proteomes" id="UP000476030">
    <property type="component" value="Unassembled WGS sequence"/>
</dbReference>
<dbReference type="InterPro" id="IPR050397">
    <property type="entry name" value="Env_Response_Regulators"/>
</dbReference>
<dbReference type="PROSITE" id="PS50042">
    <property type="entry name" value="CNMP_BINDING_3"/>
    <property type="match status" value="1"/>
</dbReference>
<feature type="domain" description="Cyclic nucleotide-binding" evidence="4">
    <location>
        <begin position="9"/>
        <end position="129"/>
    </location>
</feature>
<evidence type="ECO:0000313" key="6">
    <source>
        <dbReference type="EMBL" id="MZR30923.1"/>
    </source>
</evidence>
<dbReference type="Pfam" id="PF13545">
    <property type="entry name" value="HTH_Crp_2"/>
    <property type="match status" value="1"/>
</dbReference>
<dbReference type="InterPro" id="IPR036388">
    <property type="entry name" value="WH-like_DNA-bd_sf"/>
</dbReference>
<evidence type="ECO:0000256" key="2">
    <source>
        <dbReference type="ARBA" id="ARBA00023125"/>
    </source>
</evidence>
<dbReference type="SMART" id="SM00100">
    <property type="entry name" value="cNMP"/>
    <property type="match status" value="1"/>
</dbReference>
<evidence type="ECO:0000256" key="3">
    <source>
        <dbReference type="ARBA" id="ARBA00023163"/>
    </source>
</evidence>
<dbReference type="SUPFAM" id="SSF51206">
    <property type="entry name" value="cAMP-binding domain-like"/>
    <property type="match status" value="1"/>
</dbReference>
<dbReference type="InterPro" id="IPR012318">
    <property type="entry name" value="HTH_CRP"/>
</dbReference>
<dbReference type="GO" id="GO:0005829">
    <property type="term" value="C:cytosol"/>
    <property type="evidence" value="ECO:0007669"/>
    <property type="project" value="TreeGrafter"/>
</dbReference>
<proteinExistence type="predicted"/>
<evidence type="ECO:0000256" key="1">
    <source>
        <dbReference type="ARBA" id="ARBA00023015"/>
    </source>
</evidence>
<dbReference type="GO" id="GO:0003677">
    <property type="term" value="F:DNA binding"/>
    <property type="evidence" value="ECO:0007669"/>
    <property type="project" value="UniProtKB-KW"/>
</dbReference>
<dbReference type="CDD" id="cd00038">
    <property type="entry name" value="CAP_ED"/>
    <property type="match status" value="1"/>
</dbReference>
<evidence type="ECO:0000259" key="4">
    <source>
        <dbReference type="PROSITE" id="PS50042"/>
    </source>
</evidence>
<dbReference type="InterPro" id="IPR000595">
    <property type="entry name" value="cNMP-bd_dom"/>
</dbReference>
<feature type="domain" description="HTH crp-type" evidence="5">
    <location>
        <begin position="143"/>
        <end position="215"/>
    </location>
</feature>
<dbReference type="InterPro" id="IPR018490">
    <property type="entry name" value="cNMP-bd_dom_sf"/>
</dbReference>
<keyword evidence="3" id="KW-0804">Transcription</keyword>
<comment type="caution">
    <text evidence="6">The sequence shown here is derived from an EMBL/GenBank/DDBJ whole genome shotgun (WGS) entry which is preliminary data.</text>
</comment>
<keyword evidence="7" id="KW-1185">Reference proteome</keyword>
<dbReference type="PROSITE" id="PS51063">
    <property type="entry name" value="HTH_CRP_2"/>
    <property type="match status" value="1"/>
</dbReference>
<reference evidence="6 7" key="1">
    <citation type="submission" date="2019-12" db="EMBL/GenBank/DDBJ databases">
        <title>Snethiella sp. nov. sp. isolated from sea sand.</title>
        <authorList>
            <person name="Kim J."/>
            <person name="Jeong S.E."/>
            <person name="Jung H.S."/>
            <person name="Jeon C.O."/>
        </authorList>
    </citation>
    <scope>NUCLEOTIDE SEQUENCE [LARGE SCALE GENOMIC DNA]</scope>
    <source>
        <strain evidence="6 7">DP05</strain>
    </source>
</reference>
<evidence type="ECO:0000259" key="5">
    <source>
        <dbReference type="PROSITE" id="PS51063"/>
    </source>
</evidence>
<keyword evidence="2" id="KW-0238">DNA-binding</keyword>
<dbReference type="SMART" id="SM00419">
    <property type="entry name" value="HTH_CRP"/>
    <property type="match status" value="1"/>
</dbReference>
<organism evidence="6 7">
    <name type="scientific">Sneathiella litorea</name>
    <dbReference type="NCBI Taxonomy" id="2606216"/>
    <lineage>
        <taxon>Bacteria</taxon>
        <taxon>Pseudomonadati</taxon>
        <taxon>Pseudomonadota</taxon>
        <taxon>Alphaproteobacteria</taxon>
        <taxon>Sneathiellales</taxon>
        <taxon>Sneathiellaceae</taxon>
        <taxon>Sneathiella</taxon>
    </lineage>
</organism>
<dbReference type="Gene3D" id="2.60.120.10">
    <property type="entry name" value="Jelly Rolls"/>
    <property type="match status" value="1"/>
</dbReference>
<dbReference type="PANTHER" id="PTHR24567:SF74">
    <property type="entry name" value="HTH-TYPE TRANSCRIPTIONAL REGULATOR ARCR"/>
    <property type="match status" value="1"/>
</dbReference>